<gene>
    <name evidence="1" type="ORF">H7F51_03675</name>
</gene>
<dbReference type="AlphaFoldDB" id="A0A7X1KKL1"/>
<sequence>MGGRWLGLHDAAGVVAALAGLPAPTVSPEARNFPQAIAQAGGWRLVHAREGVADLAAILETGIRALLAVHARGTPAAVPARALWDEFVAARDALLALAPPGSLERRPIA</sequence>
<protein>
    <submittedName>
        <fullName evidence="1">Uncharacterized protein</fullName>
    </submittedName>
</protein>
<reference evidence="1 2" key="1">
    <citation type="submission" date="2020-08" db="EMBL/GenBank/DDBJ databases">
        <title>The genome sequence of type strain Novosphingobium flavum NBRC 111647.</title>
        <authorList>
            <person name="Liu Y."/>
        </authorList>
    </citation>
    <scope>NUCLEOTIDE SEQUENCE [LARGE SCALE GENOMIC DNA]</scope>
    <source>
        <strain evidence="1 2">NBRC 111647</strain>
    </source>
</reference>
<dbReference type="EMBL" id="JACLAW010000002">
    <property type="protein sequence ID" value="MBC2664617.1"/>
    <property type="molecule type" value="Genomic_DNA"/>
</dbReference>
<organism evidence="1 2">
    <name type="scientific">Novosphingobium flavum</name>
    <dbReference type="NCBI Taxonomy" id="1778672"/>
    <lineage>
        <taxon>Bacteria</taxon>
        <taxon>Pseudomonadati</taxon>
        <taxon>Pseudomonadota</taxon>
        <taxon>Alphaproteobacteria</taxon>
        <taxon>Sphingomonadales</taxon>
        <taxon>Sphingomonadaceae</taxon>
        <taxon>Novosphingobium</taxon>
    </lineage>
</organism>
<evidence type="ECO:0000313" key="1">
    <source>
        <dbReference type="EMBL" id="MBC2664617.1"/>
    </source>
</evidence>
<keyword evidence="2" id="KW-1185">Reference proteome</keyword>
<proteinExistence type="predicted"/>
<accession>A0A7X1KKL1</accession>
<name>A0A7X1KKL1_9SPHN</name>
<comment type="caution">
    <text evidence="1">The sequence shown here is derived from an EMBL/GenBank/DDBJ whole genome shotgun (WGS) entry which is preliminary data.</text>
</comment>
<evidence type="ECO:0000313" key="2">
    <source>
        <dbReference type="Proteomes" id="UP000566813"/>
    </source>
</evidence>
<dbReference type="Proteomes" id="UP000566813">
    <property type="component" value="Unassembled WGS sequence"/>
</dbReference>